<feature type="transmembrane region" description="Helical" evidence="5">
    <location>
        <begin position="41"/>
        <end position="62"/>
    </location>
</feature>
<gene>
    <name evidence="6" type="ORF">EDB81DRAFT_657808</name>
</gene>
<keyword evidence="4 5" id="KW-0472">Membrane</keyword>
<feature type="transmembrane region" description="Helical" evidence="5">
    <location>
        <begin position="12"/>
        <end position="35"/>
    </location>
</feature>
<dbReference type="OrthoDB" id="3358017at2759"/>
<dbReference type="GO" id="GO:0016020">
    <property type="term" value="C:membrane"/>
    <property type="evidence" value="ECO:0007669"/>
    <property type="project" value="UniProtKB-SubCell"/>
</dbReference>
<dbReference type="PANTHER" id="PTHR31465">
    <property type="entry name" value="PROTEIN RTA1-RELATED"/>
    <property type="match status" value="1"/>
</dbReference>
<evidence type="ECO:0000313" key="7">
    <source>
        <dbReference type="Proteomes" id="UP000738349"/>
    </source>
</evidence>
<feature type="transmembrane region" description="Helical" evidence="5">
    <location>
        <begin position="232"/>
        <end position="252"/>
    </location>
</feature>
<feature type="transmembrane region" description="Helical" evidence="5">
    <location>
        <begin position="74"/>
        <end position="96"/>
    </location>
</feature>
<evidence type="ECO:0000256" key="1">
    <source>
        <dbReference type="ARBA" id="ARBA00004141"/>
    </source>
</evidence>
<dbReference type="Pfam" id="PF04479">
    <property type="entry name" value="RTA1"/>
    <property type="match status" value="1"/>
</dbReference>
<feature type="transmembrane region" description="Helical" evidence="5">
    <location>
        <begin position="153"/>
        <end position="176"/>
    </location>
</feature>
<evidence type="ECO:0000256" key="3">
    <source>
        <dbReference type="ARBA" id="ARBA00022989"/>
    </source>
</evidence>
<name>A0A9P9E825_9HYPO</name>
<feature type="transmembrane region" description="Helical" evidence="5">
    <location>
        <begin position="197"/>
        <end position="217"/>
    </location>
</feature>
<dbReference type="Proteomes" id="UP000738349">
    <property type="component" value="Unassembled WGS sequence"/>
</dbReference>
<comment type="caution">
    <text evidence="6">The sequence shown here is derived from an EMBL/GenBank/DDBJ whole genome shotgun (WGS) entry which is preliminary data.</text>
</comment>
<evidence type="ECO:0000313" key="6">
    <source>
        <dbReference type="EMBL" id="KAH7134274.1"/>
    </source>
</evidence>
<protein>
    <submittedName>
        <fullName evidence="6">RTA1 like protein-domain-containing protein</fullName>
    </submittedName>
</protein>
<keyword evidence="2 5" id="KW-0812">Transmembrane</keyword>
<dbReference type="PANTHER" id="PTHR31465:SF35">
    <property type="entry name" value="RTA1 DOMAIN PROTEIN-RELATED"/>
    <property type="match status" value="1"/>
</dbReference>
<dbReference type="AlphaFoldDB" id="A0A9P9E825"/>
<evidence type="ECO:0000256" key="5">
    <source>
        <dbReference type="SAM" id="Phobius"/>
    </source>
</evidence>
<evidence type="ECO:0000256" key="2">
    <source>
        <dbReference type="ARBA" id="ARBA00022692"/>
    </source>
</evidence>
<accession>A0A9P9E825</accession>
<organism evidence="6 7">
    <name type="scientific">Dactylonectria macrodidyma</name>
    <dbReference type="NCBI Taxonomy" id="307937"/>
    <lineage>
        <taxon>Eukaryota</taxon>
        <taxon>Fungi</taxon>
        <taxon>Dikarya</taxon>
        <taxon>Ascomycota</taxon>
        <taxon>Pezizomycotina</taxon>
        <taxon>Sordariomycetes</taxon>
        <taxon>Hypocreomycetidae</taxon>
        <taxon>Hypocreales</taxon>
        <taxon>Nectriaceae</taxon>
        <taxon>Dactylonectria</taxon>
    </lineage>
</organism>
<proteinExistence type="predicted"/>
<dbReference type="InterPro" id="IPR007568">
    <property type="entry name" value="RTA1"/>
</dbReference>
<evidence type="ECO:0000256" key="4">
    <source>
        <dbReference type="ARBA" id="ARBA00023136"/>
    </source>
</evidence>
<keyword evidence="7" id="KW-1185">Reference proteome</keyword>
<sequence length="359" mass="40318">MAEFKLYQYDPSLTAAIVFLALFCVSTMAHLYQLVRSKTWFLFPFFIGCAFESIGYIGRLISATQTPNWAIMPYVLQSLLLLLGPTMLAASIYMLLSRLAVFLDASHYSLVPVENLSKTFVWADVISFLAQSGGGGMLANAKSAGNQKMGRNIIILGLAIQIYFFGFFITILHVFHRRIINNPTQRSLLAVAPWRRFILVLYAGSGLIMIRSVFRIVEYITGTNGKLQSSEIYIYAFDASMILITTALFNVFHPSRMAFATKDETQISPTDNHSMDVHLETLEHADHTVTESVHNLPAYETRKSLLVARYDDRRYINTQPTWPHHQPQPPFSRAPHHPCVCDNTGDSLNCSSGLAHGNL</sequence>
<dbReference type="EMBL" id="JAGMUV010000014">
    <property type="protein sequence ID" value="KAH7134274.1"/>
    <property type="molecule type" value="Genomic_DNA"/>
</dbReference>
<reference evidence="6" key="1">
    <citation type="journal article" date="2021" name="Nat. Commun.">
        <title>Genetic determinants of endophytism in the Arabidopsis root mycobiome.</title>
        <authorList>
            <person name="Mesny F."/>
            <person name="Miyauchi S."/>
            <person name="Thiergart T."/>
            <person name="Pickel B."/>
            <person name="Atanasova L."/>
            <person name="Karlsson M."/>
            <person name="Huettel B."/>
            <person name="Barry K.W."/>
            <person name="Haridas S."/>
            <person name="Chen C."/>
            <person name="Bauer D."/>
            <person name="Andreopoulos W."/>
            <person name="Pangilinan J."/>
            <person name="LaButti K."/>
            <person name="Riley R."/>
            <person name="Lipzen A."/>
            <person name="Clum A."/>
            <person name="Drula E."/>
            <person name="Henrissat B."/>
            <person name="Kohler A."/>
            <person name="Grigoriev I.V."/>
            <person name="Martin F.M."/>
            <person name="Hacquard S."/>
        </authorList>
    </citation>
    <scope>NUCLEOTIDE SEQUENCE</scope>
    <source>
        <strain evidence="6">MPI-CAGE-AT-0147</strain>
    </source>
</reference>
<comment type="subcellular location">
    <subcellularLocation>
        <location evidence="1">Membrane</location>
        <topology evidence="1">Multi-pass membrane protein</topology>
    </subcellularLocation>
</comment>
<keyword evidence="3 5" id="KW-1133">Transmembrane helix</keyword>